<dbReference type="Proteomes" id="UP001597525">
    <property type="component" value="Unassembled WGS sequence"/>
</dbReference>
<gene>
    <name evidence="1" type="ORF">ACFS7Y_14485</name>
</gene>
<name>A0ABW6BJ79_9SPHI</name>
<evidence type="ECO:0000313" key="1">
    <source>
        <dbReference type="EMBL" id="MFD2968604.1"/>
    </source>
</evidence>
<comment type="caution">
    <text evidence="1">The sequence shown here is derived from an EMBL/GenBank/DDBJ whole genome shotgun (WGS) entry which is preliminary data.</text>
</comment>
<sequence length="81" mass="9435">MMEFVKLNYKVLRELKGKGYNALRSCSEMNSIDPSWVPDKIDVDFTSYSYIKTDLNQFLVIENALQYVAEVELSGMVFLER</sequence>
<proteinExistence type="predicted"/>
<organism evidence="1 2">
    <name type="scientific">Sphingobacterium bambusae</name>
    <dbReference type="NCBI Taxonomy" id="662858"/>
    <lineage>
        <taxon>Bacteria</taxon>
        <taxon>Pseudomonadati</taxon>
        <taxon>Bacteroidota</taxon>
        <taxon>Sphingobacteriia</taxon>
        <taxon>Sphingobacteriales</taxon>
        <taxon>Sphingobacteriaceae</taxon>
        <taxon>Sphingobacterium</taxon>
    </lineage>
</organism>
<accession>A0ABW6BJ79</accession>
<dbReference type="RefSeq" id="WP_320185269.1">
    <property type="nucleotide sequence ID" value="NZ_CP138332.1"/>
</dbReference>
<evidence type="ECO:0008006" key="3">
    <source>
        <dbReference type="Google" id="ProtNLM"/>
    </source>
</evidence>
<keyword evidence="2" id="KW-1185">Reference proteome</keyword>
<reference evidence="2" key="1">
    <citation type="journal article" date="2019" name="Int. J. Syst. Evol. Microbiol.">
        <title>The Global Catalogue of Microorganisms (GCM) 10K type strain sequencing project: providing services to taxonomists for standard genome sequencing and annotation.</title>
        <authorList>
            <consortium name="The Broad Institute Genomics Platform"/>
            <consortium name="The Broad Institute Genome Sequencing Center for Infectious Disease"/>
            <person name="Wu L."/>
            <person name="Ma J."/>
        </authorList>
    </citation>
    <scope>NUCLEOTIDE SEQUENCE [LARGE SCALE GENOMIC DNA]</scope>
    <source>
        <strain evidence="2">KCTC 22814</strain>
    </source>
</reference>
<protein>
    <recommendedName>
        <fullName evidence="3">AraC family transcriptional regulator</fullName>
    </recommendedName>
</protein>
<dbReference type="EMBL" id="JBHUPB010000009">
    <property type="protein sequence ID" value="MFD2968604.1"/>
    <property type="molecule type" value="Genomic_DNA"/>
</dbReference>
<evidence type="ECO:0000313" key="2">
    <source>
        <dbReference type="Proteomes" id="UP001597525"/>
    </source>
</evidence>